<dbReference type="AlphaFoldDB" id="S9W9F1"/>
<reference evidence="3 4" key="1">
    <citation type="journal article" date="2013" name="PLoS ONE">
        <title>Predicting the Proteins of Angomonas deanei, Strigomonas culicis and Their Respective Endosymbionts Reveals New Aspects of the Trypanosomatidae Family.</title>
        <authorList>
            <person name="Motta M.C."/>
            <person name="Martins A.C."/>
            <person name="de Souza S.S."/>
            <person name="Catta-Preta C.M."/>
            <person name="Silva R."/>
            <person name="Klein C.C."/>
            <person name="de Almeida L.G."/>
            <person name="de Lima Cunha O."/>
            <person name="Ciapina L.P."/>
            <person name="Brocchi M."/>
            <person name="Colabardini A.C."/>
            <person name="de Araujo Lima B."/>
            <person name="Machado C.R."/>
            <person name="de Almeida Soares C.M."/>
            <person name="Probst C.M."/>
            <person name="de Menezes C.B."/>
            <person name="Thompson C.E."/>
            <person name="Bartholomeu D.C."/>
            <person name="Gradia D.F."/>
            <person name="Pavoni D.P."/>
            <person name="Grisard E.C."/>
            <person name="Fantinatti-Garboggini F."/>
            <person name="Marchini F.K."/>
            <person name="Rodrigues-Luiz G.F."/>
            <person name="Wagner G."/>
            <person name="Goldman G.H."/>
            <person name="Fietto J.L."/>
            <person name="Elias M.C."/>
            <person name="Goldman M.H."/>
            <person name="Sagot M.F."/>
            <person name="Pereira M."/>
            <person name="Stoco P.H."/>
            <person name="de Mendonca-Neto R.P."/>
            <person name="Teixeira S.M."/>
            <person name="Maciel T.E."/>
            <person name="de Oliveira Mendes T.A."/>
            <person name="Urmenyi T.P."/>
            <person name="de Souza W."/>
            <person name="Schenkman S."/>
            <person name="de Vasconcelos A.T."/>
        </authorList>
    </citation>
    <scope>NUCLEOTIDE SEQUENCE [LARGE SCALE GENOMIC DNA]</scope>
</reference>
<comment type="caution">
    <text evidence="3">The sequence shown here is derived from an EMBL/GenBank/DDBJ whole genome shotgun (WGS) entry which is preliminary data.</text>
</comment>
<evidence type="ECO:0000256" key="1">
    <source>
        <dbReference type="ARBA" id="ARBA00005578"/>
    </source>
</evidence>
<comment type="similarity">
    <text evidence="1 2">Belongs to the BolA/IbaG family.</text>
</comment>
<dbReference type="InterPro" id="IPR002634">
    <property type="entry name" value="BolA"/>
</dbReference>
<dbReference type="InterPro" id="IPR036065">
    <property type="entry name" value="BolA-like_sf"/>
</dbReference>
<organism evidence="3 4">
    <name type="scientific">Strigomonas culicis</name>
    <dbReference type="NCBI Taxonomy" id="28005"/>
    <lineage>
        <taxon>Eukaryota</taxon>
        <taxon>Discoba</taxon>
        <taxon>Euglenozoa</taxon>
        <taxon>Kinetoplastea</taxon>
        <taxon>Metakinetoplastina</taxon>
        <taxon>Trypanosomatida</taxon>
        <taxon>Trypanosomatidae</taxon>
        <taxon>Strigomonadinae</taxon>
        <taxon>Strigomonas</taxon>
    </lineage>
</organism>
<evidence type="ECO:0000313" key="4">
    <source>
        <dbReference type="Proteomes" id="UP000015354"/>
    </source>
</evidence>
<dbReference type="Gene3D" id="3.30.300.90">
    <property type="entry name" value="BolA-like"/>
    <property type="match status" value="1"/>
</dbReference>
<dbReference type="PANTHER" id="PTHR46229">
    <property type="entry name" value="BOLA TRANSCRIPTION REGULATOR"/>
    <property type="match status" value="1"/>
</dbReference>
<name>S9W9F1_9TRYP</name>
<protein>
    <submittedName>
        <fullName evidence="3">BolA protein</fullName>
    </submittedName>
</protein>
<sequence>MEGTIRERLTNTFAPIELNVVTVDAQSGSYDVKVVSKTFDNVPLRERHQMINKLFEEELLSGTIHSLTISAKPANK</sequence>
<dbReference type="OrthoDB" id="4983at2759"/>
<dbReference type="Pfam" id="PF01722">
    <property type="entry name" value="BolA"/>
    <property type="match status" value="1"/>
</dbReference>
<dbReference type="EMBL" id="ATMH01000847">
    <property type="protein sequence ID" value="EPY35916.1"/>
    <property type="molecule type" value="Genomic_DNA"/>
</dbReference>
<dbReference type="SUPFAM" id="SSF82657">
    <property type="entry name" value="BolA-like"/>
    <property type="match status" value="1"/>
</dbReference>
<accession>S9W9F1</accession>
<keyword evidence="4" id="KW-1185">Reference proteome</keyword>
<gene>
    <name evidence="3" type="ORF">STCU_00847</name>
</gene>
<dbReference type="InterPro" id="IPR050961">
    <property type="entry name" value="BolA/IbaG_stress_morph_reg"/>
</dbReference>
<dbReference type="PIRSF" id="PIRSF003113">
    <property type="entry name" value="BolA"/>
    <property type="match status" value="1"/>
</dbReference>
<proteinExistence type="inferred from homology"/>
<dbReference type="PANTHER" id="PTHR46229:SF2">
    <property type="entry name" value="BOLA-LIKE PROTEIN 1"/>
    <property type="match status" value="1"/>
</dbReference>
<evidence type="ECO:0000313" key="3">
    <source>
        <dbReference type="EMBL" id="EPY35916.1"/>
    </source>
</evidence>
<evidence type="ECO:0000256" key="2">
    <source>
        <dbReference type="RuleBase" id="RU003860"/>
    </source>
</evidence>
<dbReference type="Proteomes" id="UP000015354">
    <property type="component" value="Unassembled WGS sequence"/>
</dbReference>
<dbReference type="GO" id="GO:0005739">
    <property type="term" value="C:mitochondrion"/>
    <property type="evidence" value="ECO:0007669"/>
    <property type="project" value="TreeGrafter"/>
</dbReference>